<evidence type="ECO:0000313" key="3">
    <source>
        <dbReference type="Proteomes" id="UP000436088"/>
    </source>
</evidence>
<dbReference type="EMBL" id="VEPZ02000857">
    <property type="protein sequence ID" value="KAE8715711.1"/>
    <property type="molecule type" value="Genomic_DNA"/>
</dbReference>
<keyword evidence="3" id="KW-1185">Reference proteome</keyword>
<gene>
    <name evidence="2" type="ORF">F3Y22_tig00110160pilonHSYRG00189</name>
</gene>
<dbReference type="AlphaFoldDB" id="A0A6A3BIG1"/>
<proteinExistence type="predicted"/>
<evidence type="ECO:0000313" key="2">
    <source>
        <dbReference type="EMBL" id="KAE8715711.1"/>
    </source>
</evidence>
<sequence>MNSMPISHVRALGVRLGYPAYSLLEEIDMNSVPLPTPYIEALDMNPQTTPRQFTVGRHLLLDQKETGNIVGKAANANTQSPPSPTTPVGGSQTQPPKYENDFRPTDPGHSPGAGNSLQN</sequence>
<protein>
    <submittedName>
        <fullName evidence="2">Uncharacterized protein</fullName>
    </submittedName>
</protein>
<name>A0A6A3BIG1_HIBSY</name>
<accession>A0A6A3BIG1</accession>
<evidence type="ECO:0000256" key="1">
    <source>
        <dbReference type="SAM" id="MobiDB-lite"/>
    </source>
</evidence>
<dbReference type="Proteomes" id="UP000436088">
    <property type="component" value="Unassembled WGS sequence"/>
</dbReference>
<comment type="caution">
    <text evidence="2">The sequence shown here is derived from an EMBL/GenBank/DDBJ whole genome shotgun (WGS) entry which is preliminary data.</text>
</comment>
<feature type="region of interest" description="Disordered" evidence="1">
    <location>
        <begin position="64"/>
        <end position="119"/>
    </location>
</feature>
<organism evidence="2 3">
    <name type="scientific">Hibiscus syriacus</name>
    <name type="common">Rose of Sharon</name>
    <dbReference type="NCBI Taxonomy" id="106335"/>
    <lineage>
        <taxon>Eukaryota</taxon>
        <taxon>Viridiplantae</taxon>
        <taxon>Streptophyta</taxon>
        <taxon>Embryophyta</taxon>
        <taxon>Tracheophyta</taxon>
        <taxon>Spermatophyta</taxon>
        <taxon>Magnoliopsida</taxon>
        <taxon>eudicotyledons</taxon>
        <taxon>Gunneridae</taxon>
        <taxon>Pentapetalae</taxon>
        <taxon>rosids</taxon>
        <taxon>malvids</taxon>
        <taxon>Malvales</taxon>
        <taxon>Malvaceae</taxon>
        <taxon>Malvoideae</taxon>
        <taxon>Hibiscus</taxon>
    </lineage>
</organism>
<reference evidence="2" key="1">
    <citation type="submission" date="2019-09" db="EMBL/GenBank/DDBJ databases">
        <title>Draft genome information of white flower Hibiscus syriacus.</title>
        <authorList>
            <person name="Kim Y.-M."/>
        </authorList>
    </citation>
    <scope>NUCLEOTIDE SEQUENCE [LARGE SCALE GENOMIC DNA]</scope>
    <source>
        <strain evidence="2">YM2019G1</strain>
    </source>
</reference>